<gene>
    <name evidence="2" type="ORF">ACFOOQ_05260</name>
</gene>
<sequence>MTKGADLILFAGARDSEAYIAFGASHAFRTDPIVIVPWEHSSVPGRPLAWWHCPDWEALMVNLRRVTCPRQLQAMVRSAIDSGGPALVASRNAGSGPIPGTPANPALPGRAA</sequence>
<dbReference type="EMBL" id="JBHRYJ010000001">
    <property type="protein sequence ID" value="MFC3674943.1"/>
    <property type="molecule type" value="Genomic_DNA"/>
</dbReference>
<evidence type="ECO:0000313" key="3">
    <source>
        <dbReference type="Proteomes" id="UP001595711"/>
    </source>
</evidence>
<name>A0ABV7VBV7_9PROT</name>
<protein>
    <submittedName>
        <fullName evidence="2">Uncharacterized protein</fullName>
    </submittedName>
</protein>
<proteinExistence type="predicted"/>
<organism evidence="2 3">
    <name type="scientific">Ferrovibrio xuzhouensis</name>
    <dbReference type="NCBI Taxonomy" id="1576914"/>
    <lineage>
        <taxon>Bacteria</taxon>
        <taxon>Pseudomonadati</taxon>
        <taxon>Pseudomonadota</taxon>
        <taxon>Alphaproteobacteria</taxon>
        <taxon>Rhodospirillales</taxon>
        <taxon>Rhodospirillaceae</taxon>
        <taxon>Ferrovibrio</taxon>
    </lineage>
</organism>
<evidence type="ECO:0000313" key="2">
    <source>
        <dbReference type="EMBL" id="MFC3674943.1"/>
    </source>
</evidence>
<keyword evidence="3" id="KW-1185">Reference proteome</keyword>
<reference evidence="3" key="1">
    <citation type="journal article" date="2019" name="Int. J. Syst. Evol. Microbiol.">
        <title>The Global Catalogue of Microorganisms (GCM) 10K type strain sequencing project: providing services to taxonomists for standard genome sequencing and annotation.</title>
        <authorList>
            <consortium name="The Broad Institute Genomics Platform"/>
            <consortium name="The Broad Institute Genome Sequencing Center for Infectious Disease"/>
            <person name="Wu L."/>
            <person name="Ma J."/>
        </authorList>
    </citation>
    <scope>NUCLEOTIDE SEQUENCE [LARGE SCALE GENOMIC DNA]</scope>
    <source>
        <strain evidence="3">KCTC 42182</strain>
    </source>
</reference>
<evidence type="ECO:0000256" key="1">
    <source>
        <dbReference type="SAM" id="MobiDB-lite"/>
    </source>
</evidence>
<comment type="caution">
    <text evidence="2">The sequence shown here is derived from an EMBL/GenBank/DDBJ whole genome shotgun (WGS) entry which is preliminary data.</text>
</comment>
<dbReference type="RefSeq" id="WP_379722571.1">
    <property type="nucleotide sequence ID" value="NZ_JBHRYJ010000001.1"/>
</dbReference>
<feature type="region of interest" description="Disordered" evidence="1">
    <location>
        <begin position="88"/>
        <end position="112"/>
    </location>
</feature>
<accession>A0ABV7VBV7</accession>
<dbReference type="Proteomes" id="UP001595711">
    <property type="component" value="Unassembled WGS sequence"/>
</dbReference>